<dbReference type="EMBL" id="BOMV01000057">
    <property type="protein sequence ID" value="GIE97466.1"/>
    <property type="molecule type" value="Genomic_DNA"/>
</dbReference>
<dbReference type="Proteomes" id="UP000636960">
    <property type="component" value="Unassembled WGS sequence"/>
</dbReference>
<dbReference type="Pfam" id="PF11899">
    <property type="entry name" value="DUF3419"/>
    <property type="match status" value="1"/>
</dbReference>
<keyword evidence="2" id="KW-1185">Reference proteome</keyword>
<dbReference type="GO" id="GO:0016740">
    <property type="term" value="F:transferase activity"/>
    <property type="evidence" value="ECO:0007669"/>
    <property type="project" value="UniProtKB-KW"/>
</dbReference>
<comment type="caution">
    <text evidence="1">The sequence shown here is derived from an EMBL/GenBank/DDBJ whole genome shotgun (WGS) entry which is preliminary data.</text>
</comment>
<evidence type="ECO:0000313" key="2">
    <source>
        <dbReference type="Proteomes" id="UP000636960"/>
    </source>
</evidence>
<evidence type="ECO:0000313" key="1">
    <source>
        <dbReference type="EMBL" id="GIE97466.1"/>
    </source>
</evidence>
<protein>
    <submittedName>
        <fullName evidence="1">S-adenosylmethionine--diacylglycerol 3-amino-3-carboxypropyl transferase</fullName>
    </submittedName>
</protein>
<dbReference type="InterPro" id="IPR021829">
    <property type="entry name" value="DUF3419"/>
</dbReference>
<sequence>MGEQLPGRTAPQMTERIQQVADRAFAATFKRLFTFALLYEDSEVDNRVLGLDSHSRVLAVSGAGCGVAGLLAAHPARIDAIDTNPHHLALAALKVAATRRVTSYGEFYQLLGRGRHGDPERTLQPLMSDLPAWVGQYWSANHRRFRHNLYAEGLVGTLQRWLRRKVRVDADFLHGLHRLPPADRLARLSPILTSIERAWPMRALVNTPLFLLGIGVNFEQRQRNLRENRAATMMEVVTAHLGRLAQTDLETNWFVWVGLTGEFNHDHPEAVPPYLRAENHQRALAAPTRVAFHRQSLQRMIADAAPGQWSHFSLCDVLDWLPAAAQRQLLHGIARVGGPGALVLTRSVESGCVVDRAGLSDRYERVEPASSQASEQERTRLYGRVDVYRVLG</sequence>
<organism evidence="1 2">
    <name type="scientific">Paractinoplanes rishiriensis</name>
    <dbReference type="NCBI Taxonomy" id="1050105"/>
    <lineage>
        <taxon>Bacteria</taxon>
        <taxon>Bacillati</taxon>
        <taxon>Actinomycetota</taxon>
        <taxon>Actinomycetes</taxon>
        <taxon>Micromonosporales</taxon>
        <taxon>Micromonosporaceae</taxon>
        <taxon>Paractinoplanes</taxon>
    </lineage>
</organism>
<name>A0A919K6E8_9ACTN</name>
<dbReference type="AlphaFoldDB" id="A0A919K6E8"/>
<reference evidence="1" key="1">
    <citation type="submission" date="2021-01" db="EMBL/GenBank/DDBJ databases">
        <title>Whole genome shotgun sequence of Actinoplanes rishiriensis NBRC 108556.</title>
        <authorList>
            <person name="Komaki H."/>
            <person name="Tamura T."/>
        </authorList>
    </citation>
    <scope>NUCLEOTIDE SEQUENCE</scope>
    <source>
        <strain evidence="1">NBRC 108556</strain>
    </source>
</reference>
<dbReference type="PANTHER" id="PTHR47473:SF1">
    <property type="entry name" value="METHYLTRANSFERASE DOMAIN-CONTAINING PROTEIN"/>
    <property type="match status" value="1"/>
</dbReference>
<gene>
    <name evidence="1" type="ORF">Ari01nite_49310</name>
</gene>
<dbReference type="PANTHER" id="PTHR47473">
    <property type="entry name" value="BTA1P"/>
    <property type="match status" value="1"/>
</dbReference>
<accession>A0A919K6E8</accession>
<proteinExistence type="predicted"/>
<keyword evidence="1" id="KW-0808">Transferase</keyword>